<feature type="domain" description="Penicillin-binding protein transpeptidase" evidence="11">
    <location>
        <begin position="515"/>
        <end position="793"/>
    </location>
</feature>
<keyword evidence="14" id="KW-1185">Reference proteome</keyword>
<dbReference type="Proteomes" id="UP000503011">
    <property type="component" value="Chromosome"/>
</dbReference>
<dbReference type="Pfam" id="PF00905">
    <property type="entry name" value="Transpeptidase"/>
    <property type="match status" value="1"/>
</dbReference>
<keyword evidence="6" id="KW-0511">Multifunctional enzyme</keyword>
<feature type="region of interest" description="Disordered" evidence="9">
    <location>
        <begin position="840"/>
        <end position="915"/>
    </location>
</feature>
<comment type="catalytic activity">
    <reaction evidence="7">
        <text>Preferential cleavage: (Ac)2-L-Lys-D-Ala-|-D-Ala. Also transpeptidation of peptidyl-alanyl moieties that are N-acyl substituents of D-alanine.</text>
        <dbReference type="EC" id="3.4.16.4"/>
    </reaction>
</comment>
<keyword evidence="10" id="KW-0812">Transmembrane</keyword>
<evidence type="ECO:0000259" key="12">
    <source>
        <dbReference type="Pfam" id="PF00912"/>
    </source>
</evidence>
<dbReference type="KEGG" id="psuu:Psuf_032670"/>
<feature type="transmembrane region" description="Helical" evidence="10">
    <location>
        <begin position="180"/>
        <end position="203"/>
    </location>
</feature>
<evidence type="ECO:0000256" key="3">
    <source>
        <dbReference type="ARBA" id="ARBA00022676"/>
    </source>
</evidence>
<evidence type="ECO:0000256" key="1">
    <source>
        <dbReference type="ARBA" id="ARBA00022645"/>
    </source>
</evidence>
<evidence type="ECO:0000256" key="4">
    <source>
        <dbReference type="ARBA" id="ARBA00022679"/>
    </source>
</evidence>
<comment type="catalytic activity">
    <reaction evidence="8">
        <text>[GlcNAc-(1-&gt;4)-Mur2Ac(oyl-L-Ala-gamma-D-Glu-L-Lys-D-Ala-D-Ala)](n)-di-trans,octa-cis-undecaprenyl diphosphate + beta-D-GlcNAc-(1-&gt;4)-Mur2Ac(oyl-L-Ala-gamma-D-Glu-L-Lys-D-Ala-D-Ala)-di-trans,octa-cis-undecaprenyl diphosphate = [GlcNAc-(1-&gt;4)-Mur2Ac(oyl-L-Ala-gamma-D-Glu-L-Lys-D-Ala-D-Ala)](n+1)-di-trans,octa-cis-undecaprenyl diphosphate + di-trans,octa-cis-undecaprenyl diphosphate + H(+)</text>
        <dbReference type="Rhea" id="RHEA:23708"/>
        <dbReference type="Rhea" id="RHEA-COMP:9602"/>
        <dbReference type="Rhea" id="RHEA-COMP:9603"/>
        <dbReference type="ChEBI" id="CHEBI:15378"/>
        <dbReference type="ChEBI" id="CHEBI:58405"/>
        <dbReference type="ChEBI" id="CHEBI:60033"/>
        <dbReference type="ChEBI" id="CHEBI:78435"/>
        <dbReference type="EC" id="2.4.99.28"/>
    </reaction>
</comment>
<sequence>MNSYDDPSSARGRADVPGPSDDYGAPRARGSARGGSEGGWSRSGDGYGSSPAPRPTSGRAPAGSGRASVGSSSGRASVGASPGRASAGRASVGSASPGSASPGSAGRASVGAAGGRATVGRASVRPVSPAGPEFGRPDVLEGPGGPSGPTGPGRRAARGGKGKGDPAAIKRAKRRKRINWIVAAFAVVVMMAGAGVVGLTWFYDDVPAYDTSELQATTIVYADGKTELAKLGEVNRTLVPAEKISPVVKNAVMAAEDKNFLDHEGIDLKGIARAAWNNFSGGDTQGASTITQQYARHAADLSGINYNRKIREAVLARKLEQDLTKDEILGYYLNAIYYGRGANGVEAAAQMYFRKSVLVQPGQKGALTKEEAAVLAAVIKQPEPDPSTGHKGYDPQVNPTAAKDRWNYTLGNMVEKGWMTAEERAKSVYPDKTLQKYDPKKCNIGCGIDKPTGNVVNYVRDELNAMGIPPEEWKRGGYRITTTINPQAQKSAEEATRWASKTSPMNKLPKHYKAALVAIDPSNGRVLAYYGGENGTGYDYAGLNDGGNSGGHAPGSTFKIYTLAAALRENIPMDSRWDALKDDDNGRKISNAGRDAGDIRCGKGCTLEQSTISSYNVPFYWIADGIGPDKVVAAARDAGVRTMFDTNKGKPHNLMQTDPKKLAPAEFDNEVAFGQYPITVLDHANGVATLANRGVYNKAHFIMSVEKRDANGKFVKIAGKGEKLDPQVKFEANQIDDINAVLQKIPDNISKDLKEGRPATGKTGTWELNQERSDNGDAWMVGATPQVAAAVWVGTEGKRRAIQEAGGKKMSGSGTPASIWEMFMDLVHSRLNLKIERFEDRKNTGDPDSPYPNGQSPPPPSQAPPQGNECGLLPDILCPGRNRGGDGNRNGDGNQGPNTTPTSAPPQQNPLPGRAEAARACIKFLAGLRRAQVAPCGVGRKAAYNTGMRPCARHHLTPSGLRLAPTNSLIQALARPVPTRRLLGSARAYRADPAFHRA</sequence>
<dbReference type="InterPro" id="IPR001264">
    <property type="entry name" value="Glyco_trans_51"/>
</dbReference>
<dbReference type="InterPro" id="IPR036950">
    <property type="entry name" value="PBP_transglycosylase"/>
</dbReference>
<evidence type="ECO:0000313" key="13">
    <source>
        <dbReference type="EMBL" id="BCB85954.1"/>
    </source>
</evidence>
<accession>A0A6F8YIJ0</accession>
<evidence type="ECO:0000256" key="9">
    <source>
        <dbReference type="SAM" id="MobiDB-lite"/>
    </source>
</evidence>
<feature type="domain" description="Glycosyl transferase family 51" evidence="12">
    <location>
        <begin position="227"/>
        <end position="413"/>
    </location>
</feature>
<evidence type="ECO:0000259" key="11">
    <source>
        <dbReference type="Pfam" id="PF00905"/>
    </source>
</evidence>
<keyword evidence="4" id="KW-0808">Transferase</keyword>
<feature type="region of interest" description="Disordered" evidence="9">
    <location>
        <begin position="752"/>
        <end position="777"/>
    </location>
</feature>
<dbReference type="SUPFAM" id="SSF53955">
    <property type="entry name" value="Lysozyme-like"/>
    <property type="match status" value="1"/>
</dbReference>
<dbReference type="GO" id="GO:0009002">
    <property type="term" value="F:serine-type D-Ala-D-Ala carboxypeptidase activity"/>
    <property type="evidence" value="ECO:0007669"/>
    <property type="project" value="UniProtKB-EC"/>
</dbReference>
<evidence type="ECO:0000256" key="8">
    <source>
        <dbReference type="ARBA" id="ARBA00049902"/>
    </source>
</evidence>
<name>A0A6F8YIJ0_9ACTN</name>
<dbReference type="Pfam" id="PF00912">
    <property type="entry name" value="Transgly"/>
    <property type="match status" value="1"/>
</dbReference>
<evidence type="ECO:0000256" key="7">
    <source>
        <dbReference type="ARBA" id="ARBA00034000"/>
    </source>
</evidence>
<dbReference type="SUPFAM" id="SSF56601">
    <property type="entry name" value="beta-lactamase/transpeptidase-like"/>
    <property type="match status" value="1"/>
</dbReference>
<reference evidence="13 14" key="1">
    <citation type="submission" date="2020-03" db="EMBL/GenBank/DDBJ databases">
        <title>Whole genome shotgun sequence of Phytohabitans suffuscus NBRC 105367.</title>
        <authorList>
            <person name="Komaki H."/>
            <person name="Tamura T."/>
        </authorList>
    </citation>
    <scope>NUCLEOTIDE SEQUENCE [LARGE SCALE GENOMIC DNA]</scope>
    <source>
        <strain evidence="13 14">NBRC 105367</strain>
    </source>
</reference>
<protein>
    <submittedName>
        <fullName evidence="13">Uncharacterized protein</fullName>
    </submittedName>
</protein>
<dbReference type="GO" id="GO:0009252">
    <property type="term" value="P:peptidoglycan biosynthetic process"/>
    <property type="evidence" value="ECO:0007669"/>
    <property type="project" value="TreeGrafter"/>
</dbReference>
<feature type="region of interest" description="Disordered" evidence="9">
    <location>
        <begin position="1"/>
        <end position="171"/>
    </location>
</feature>
<keyword evidence="10" id="KW-0472">Membrane</keyword>
<dbReference type="Gene3D" id="1.10.3810.10">
    <property type="entry name" value="Biosynthetic peptidoglycan transglycosylase-like"/>
    <property type="match status" value="1"/>
</dbReference>
<evidence type="ECO:0000256" key="6">
    <source>
        <dbReference type="ARBA" id="ARBA00023268"/>
    </source>
</evidence>
<keyword evidence="2" id="KW-0645">Protease</keyword>
<dbReference type="GO" id="GO:0006508">
    <property type="term" value="P:proteolysis"/>
    <property type="evidence" value="ECO:0007669"/>
    <property type="project" value="UniProtKB-KW"/>
</dbReference>
<feature type="compositionally biased region" description="Gly residues" evidence="9">
    <location>
        <begin position="142"/>
        <end position="151"/>
    </location>
</feature>
<dbReference type="InterPro" id="IPR023346">
    <property type="entry name" value="Lysozyme-like_dom_sf"/>
</dbReference>
<dbReference type="GO" id="GO:0008955">
    <property type="term" value="F:peptidoglycan glycosyltransferase activity"/>
    <property type="evidence" value="ECO:0007669"/>
    <property type="project" value="UniProtKB-EC"/>
</dbReference>
<proteinExistence type="predicted"/>
<dbReference type="PANTHER" id="PTHR32282:SF34">
    <property type="entry name" value="PENICILLIN-BINDING PROTEIN 1A"/>
    <property type="match status" value="1"/>
</dbReference>
<evidence type="ECO:0000256" key="5">
    <source>
        <dbReference type="ARBA" id="ARBA00022801"/>
    </source>
</evidence>
<keyword evidence="10" id="KW-1133">Transmembrane helix</keyword>
<dbReference type="InterPro" id="IPR050396">
    <property type="entry name" value="Glycosyltr_51/Transpeptidase"/>
</dbReference>
<evidence type="ECO:0000256" key="10">
    <source>
        <dbReference type="SAM" id="Phobius"/>
    </source>
</evidence>
<dbReference type="GO" id="GO:0030288">
    <property type="term" value="C:outer membrane-bounded periplasmic space"/>
    <property type="evidence" value="ECO:0007669"/>
    <property type="project" value="TreeGrafter"/>
</dbReference>
<keyword evidence="3" id="KW-0328">Glycosyltransferase</keyword>
<feature type="compositionally biased region" description="Low complexity" evidence="9">
    <location>
        <begin position="57"/>
        <end position="125"/>
    </location>
</feature>
<dbReference type="InterPro" id="IPR012338">
    <property type="entry name" value="Beta-lactam/transpept-like"/>
</dbReference>
<organism evidence="13 14">
    <name type="scientific">Phytohabitans suffuscus</name>
    <dbReference type="NCBI Taxonomy" id="624315"/>
    <lineage>
        <taxon>Bacteria</taxon>
        <taxon>Bacillati</taxon>
        <taxon>Actinomycetota</taxon>
        <taxon>Actinomycetes</taxon>
        <taxon>Micromonosporales</taxon>
        <taxon>Micromonosporaceae</taxon>
    </lineage>
</organism>
<dbReference type="InterPro" id="IPR001460">
    <property type="entry name" value="PCN-bd_Tpept"/>
</dbReference>
<evidence type="ECO:0000313" key="14">
    <source>
        <dbReference type="Proteomes" id="UP000503011"/>
    </source>
</evidence>
<reference evidence="13 14" key="2">
    <citation type="submission" date="2020-03" db="EMBL/GenBank/DDBJ databases">
        <authorList>
            <person name="Ichikawa N."/>
            <person name="Kimura A."/>
            <person name="Kitahashi Y."/>
            <person name="Uohara A."/>
        </authorList>
    </citation>
    <scope>NUCLEOTIDE SEQUENCE [LARGE SCALE GENOMIC DNA]</scope>
    <source>
        <strain evidence="13 14">NBRC 105367</strain>
    </source>
</reference>
<dbReference type="EMBL" id="AP022871">
    <property type="protein sequence ID" value="BCB85954.1"/>
    <property type="molecule type" value="Genomic_DNA"/>
</dbReference>
<evidence type="ECO:0000256" key="2">
    <source>
        <dbReference type="ARBA" id="ARBA00022670"/>
    </source>
</evidence>
<keyword evidence="5" id="KW-0378">Hydrolase</keyword>
<gene>
    <name evidence="13" type="ORF">Psuf_032670</name>
</gene>
<keyword evidence="1" id="KW-0121">Carboxypeptidase</keyword>
<dbReference type="PANTHER" id="PTHR32282">
    <property type="entry name" value="BINDING PROTEIN TRANSPEPTIDASE, PUTATIVE-RELATED"/>
    <property type="match status" value="1"/>
</dbReference>
<dbReference type="Gene3D" id="3.40.710.10">
    <property type="entry name" value="DD-peptidase/beta-lactamase superfamily"/>
    <property type="match status" value="1"/>
</dbReference>
<dbReference type="GO" id="GO:0008658">
    <property type="term" value="F:penicillin binding"/>
    <property type="evidence" value="ECO:0007669"/>
    <property type="project" value="InterPro"/>
</dbReference>
<dbReference type="AlphaFoldDB" id="A0A6F8YIJ0"/>
<feature type="compositionally biased region" description="Gly residues" evidence="9">
    <location>
        <begin position="885"/>
        <end position="894"/>
    </location>
</feature>